<organism evidence="12 13">
    <name type="scientific">Mya arenaria</name>
    <name type="common">Soft-shell clam</name>
    <dbReference type="NCBI Taxonomy" id="6604"/>
    <lineage>
        <taxon>Eukaryota</taxon>
        <taxon>Metazoa</taxon>
        <taxon>Spiralia</taxon>
        <taxon>Lophotrochozoa</taxon>
        <taxon>Mollusca</taxon>
        <taxon>Bivalvia</taxon>
        <taxon>Autobranchia</taxon>
        <taxon>Heteroconchia</taxon>
        <taxon>Euheterodonta</taxon>
        <taxon>Imparidentia</taxon>
        <taxon>Neoheterodontei</taxon>
        <taxon>Myida</taxon>
        <taxon>Myoidea</taxon>
        <taxon>Myidae</taxon>
        <taxon>Mya</taxon>
    </lineage>
</organism>
<keyword evidence="4 10" id="KW-1133">Transmembrane helix</keyword>
<proteinExistence type="inferred from homology"/>
<feature type="transmembrane region" description="Helical" evidence="10">
    <location>
        <begin position="17"/>
        <end position="42"/>
    </location>
</feature>
<accession>A0ABY7F341</accession>
<feature type="transmembrane region" description="Helical" evidence="10">
    <location>
        <begin position="134"/>
        <end position="156"/>
    </location>
</feature>
<evidence type="ECO:0000256" key="9">
    <source>
        <dbReference type="RuleBase" id="RU000688"/>
    </source>
</evidence>
<feature type="transmembrane region" description="Helical" evidence="10">
    <location>
        <begin position="54"/>
        <end position="76"/>
    </location>
</feature>
<keyword evidence="8 9" id="KW-0807">Transducer</keyword>
<dbReference type="PROSITE" id="PS00237">
    <property type="entry name" value="G_PROTEIN_RECEP_F1_1"/>
    <property type="match status" value="1"/>
</dbReference>
<feature type="non-terminal residue" evidence="12">
    <location>
        <position position="282"/>
    </location>
</feature>
<keyword evidence="5 9" id="KW-0297">G-protein coupled receptor</keyword>
<keyword evidence="7 9" id="KW-0675">Receptor</keyword>
<dbReference type="PANTHER" id="PTHR24230:SF158">
    <property type="entry name" value="G-PROTEIN COUPLED RECEPTORS FAMILY 1 PROFILE DOMAIN-CONTAINING PROTEIN"/>
    <property type="match status" value="1"/>
</dbReference>
<keyword evidence="6 10" id="KW-0472">Membrane</keyword>
<dbReference type="PROSITE" id="PS50262">
    <property type="entry name" value="G_PROTEIN_RECEP_F1_2"/>
    <property type="match status" value="1"/>
</dbReference>
<dbReference type="SUPFAM" id="SSF81321">
    <property type="entry name" value="Family A G protein-coupled receptor-like"/>
    <property type="match status" value="1"/>
</dbReference>
<evidence type="ECO:0000256" key="5">
    <source>
        <dbReference type="ARBA" id="ARBA00023040"/>
    </source>
</evidence>
<evidence type="ECO:0000256" key="10">
    <source>
        <dbReference type="SAM" id="Phobius"/>
    </source>
</evidence>
<evidence type="ECO:0000313" key="13">
    <source>
        <dbReference type="Proteomes" id="UP001164746"/>
    </source>
</evidence>
<evidence type="ECO:0000256" key="7">
    <source>
        <dbReference type="ARBA" id="ARBA00023170"/>
    </source>
</evidence>
<evidence type="ECO:0000256" key="4">
    <source>
        <dbReference type="ARBA" id="ARBA00022989"/>
    </source>
</evidence>
<evidence type="ECO:0000256" key="8">
    <source>
        <dbReference type="ARBA" id="ARBA00023224"/>
    </source>
</evidence>
<dbReference type="Proteomes" id="UP001164746">
    <property type="component" value="Chromosome 10"/>
</dbReference>
<evidence type="ECO:0000256" key="1">
    <source>
        <dbReference type="ARBA" id="ARBA00004651"/>
    </source>
</evidence>
<comment type="similarity">
    <text evidence="9">Belongs to the G-protein coupled receptor 1 family.</text>
</comment>
<dbReference type="Pfam" id="PF00001">
    <property type="entry name" value="7tm_1"/>
    <property type="match status" value="1"/>
</dbReference>
<feature type="transmembrane region" description="Helical" evidence="10">
    <location>
        <begin position="91"/>
        <end position="113"/>
    </location>
</feature>
<keyword evidence="13" id="KW-1185">Reference proteome</keyword>
<feature type="domain" description="G-protein coupled receptors family 1 profile" evidence="11">
    <location>
        <begin position="34"/>
        <end position="147"/>
    </location>
</feature>
<evidence type="ECO:0000256" key="6">
    <source>
        <dbReference type="ARBA" id="ARBA00023136"/>
    </source>
</evidence>
<reference evidence="12" key="1">
    <citation type="submission" date="2022-11" db="EMBL/GenBank/DDBJ databases">
        <title>Centuries of genome instability and evolution in soft-shell clam transmissible cancer (bioRxiv).</title>
        <authorList>
            <person name="Hart S.F.M."/>
            <person name="Yonemitsu M.A."/>
            <person name="Giersch R.M."/>
            <person name="Beal B.F."/>
            <person name="Arriagada G."/>
            <person name="Davis B.W."/>
            <person name="Ostrander E.A."/>
            <person name="Goff S.P."/>
            <person name="Metzger M.J."/>
        </authorList>
    </citation>
    <scope>NUCLEOTIDE SEQUENCE</scope>
    <source>
        <strain evidence="12">MELC-2E11</strain>
        <tissue evidence="12">Siphon/mantle</tissue>
    </source>
</reference>
<protein>
    <submittedName>
        <fullName evidence="12">CCH1R-like protein</fullName>
    </submittedName>
</protein>
<evidence type="ECO:0000256" key="2">
    <source>
        <dbReference type="ARBA" id="ARBA00022475"/>
    </source>
</evidence>
<dbReference type="CDD" id="cd00637">
    <property type="entry name" value="7tm_classA_rhodopsin-like"/>
    <property type="match status" value="1"/>
</dbReference>
<dbReference type="Gene3D" id="1.20.1070.10">
    <property type="entry name" value="Rhodopsin 7-helix transmembrane proteins"/>
    <property type="match status" value="1"/>
</dbReference>
<keyword evidence="2" id="KW-1003">Cell membrane</keyword>
<keyword evidence="3 9" id="KW-0812">Transmembrane</keyword>
<evidence type="ECO:0000313" key="12">
    <source>
        <dbReference type="EMBL" id="WAR15809.1"/>
    </source>
</evidence>
<sequence>TQNGEELIENKSDLPDIIVITCMLSLFSVIGTTGNAFVLYVFSKKKDKNTSTVFILALASIDFATCIVVIPFSIAVEFQFKKIGCDLTCKIYQFLITSNVPFSSFIMVAIAFDRYFCICRPWTKFLNTKCALRIIFLLLAFALTLGLITSLAHGVYHRKVDAKISKFSNMTKIVHYNVSDLTIASGIDNCTRFHNPSLNSGNHFTNDCQFNLDNTLFDTVNGTVDINDFVFTGFCYPNEVILSTGFRKAYQKFYMNKTTEDIFESEKCTWTPIYTFDFNLFT</sequence>
<name>A0ABY7F341_MYAAR</name>
<dbReference type="PANTHER" id="PTHR24230">
    <property type="entry name" value="G-PROTEIN COUPLED RECEPTOR"/>
    <property type="match status" value="1"/>
</dbReference>
<evidence type="ECO:0000259" key="11">
    <source>
        <dbReference type="PROSITE" id="PS50262"/>
    </source>
</evidence>
<dbReference type="InterPro" id="IPR017452">
    <property type="entry name" value="GPCR_Rhodpsn_7TM"/>
</dbReference>
<dbReference type="EMBL" id="CP111021">
    <property type="protein sequence ID" value="WAR15809.1"/>
    <property type="molecule type" value="Genomic_DNA"/>
</dbReference>
<dbReference type="InterPro" id="IPR000276">
    <property type="entry name" value="GPCR_Rhodpsn"/>
</dbReference>
<dbReference type="PRINTS" id="PR00237">
    <property type="entry name" value="GPCRRHODOPSN"/>
</dbReference>
<comment type="subcellular location">
    <subcellularLocation>
        <location evidence="1">Cell membrane</location>
        <topology evidence="1">Multi-pass membrane protein</topology>
    </subcellularLocation>
</comment>
<gene>
    <name evidence="12" type="ORF">MAR_030403</name>
</gene>
<evidence type="ECO:0000256" key="3">
    <source>
        <dbReference type="ARBA" id="ARBA00022692"/>
    </source>
</evidence>